<dbReference type="Proteomes" id="UP001147653">
    <property type="component" value="Unassembled WGS sequence"/>
</dbReference>
<protein>
    <submittedName>
        <fullName evidence="1">Uncharacterized protein</fullName>
    </submittedName>
</protein>
<proteinExistence type="predicted"/>
<accession>A0A9X3N8V1</accession>
<organism evidence="1 2">
    <name type="scientific">Solirubrobacter phytolaccae</name>
    <dbReference type="NCBI Taxonomy" id="1404360"/>
    <lineage>
        <taxon>Bacteria</taxon>
        <taxon>Bacillati</taxon>
        <taxon>Actinomycetota</taxon>
        <taxon>Thermoleophilia</taxon>
        <taxon>Solirubrobacterales</taxon>
        <taxon>Solirubrobacteraceae</taxon>
        <taxon>Solirubrobacter</taxon>
    </lineage>
</organism>
<comment type="caution">
    <text evidence="1">The sequence shown here is derived from an EMBL/GenBank/DDBJ whole genome shotgun (WGS) entry which is preliminary data.</text>
</comment>
<dbReference type="EMBL" id="JAPDDP010000028">
    <property type="protein sequence ID" value="MDA0181943.1"/>
    <property type="molecule type" value="Genomic_DNA"/>
</dbReference>
<name>A0A9X3N8V1_9ACTN</name>
<keyword evidence="2" id="KW-1185">Reference proteome</keyword>
<evidence type="ECO:0000313" key="1">
    <source>
        <dbReference type="EMBL" id="MDA0181943.1"/>
    </source>
</evidence>
<dbReference type="AlphaFoldDB" id="A0A9X3N8V1"/>
<reference evidence="1" key="1">
    <citation type="submission" date="2022-10" db="EMBL/GenBank/DDBJ databases">
        <title>The WGS of Solirubrobacter phytolaccae KCTC 29190.</title>
        <authorList>
            <person name="Jiang Z."/>
        </authorList>
    </citation>
    <scope>NUCLEOTIDE SEQUENCE</scope>
    <source>
        <strain evidence="1">KCTC 29190</strain>
    </source>
</reference>
<evidence type="ECO:0000313" key="2">
    <source>
        <dbReference type="Proteomes" id="UP001147653"/>
    </source>
</evidence>
<gene>
    <name evidence="1" type="ORF">OJ997_16690</name>
</gene>
<sequence>MHTVELLRPSEVFPAWPRAQHHAQLYARETPPARHVLRTTGFLAPEHADRVAEWFLAPDAPPTADVRRAYRALEDESVLLLALVRECLGVRVRYATEEPYASASDLCSDLREHGSMTLVREASHPVLSAAGFDALRVVHDVLGHAALGVGFDLQSEFATWLQCRTLFSPAARPAAFCELVGAVTAYVVTGEKPGLRAKLPPAGLLGD</sequence>
<dbReference type="RefSeq" id="WP_270026301.1">
    <property type="nucleotide sequence ID" value="NZ_JAPDDP010000028.1"/>
</dbReference>